<protein>
    <submittedName>
        <fullName evidence="1">Uncharacterized protein</fullName>
    </submittedName>
</protein>
<accession>A0ABN9Z126</accession>
<gene>
    <name evidence="1" type="ORF">MPIPNATIZW_LOCUS220</name>
</gene>
<organism evidence="1 2">
    <name type="scientific">Pipistrellus nathusii</name>
    <name type="common">Nathusius' pipistrelle</name>
    <dbReference type="NCBI Taxonomy" id="59473"/>
    <lineage>
        <taxon>Eukaryota</taxon>
        <taxon>Metazoa</taxon>
        <taxon>Chordata</taxon>
        <taxon>Craniata</taxon>
        <taxon>Vertebrata</taxon>
        <taxon>Euteleostomi</taxon>
        <taxon>Mammalia</taxon>
        <taxon>Eutheria</taxon>
        <taxon>Laurasiatheria</taxon>
        <taxon>Chiroptera</taxon>
        <taxon>Yangochiroptera</taxon>
        <taxon>Vespertilionidae</taxon>
        <taxon>Pipistrellus</taxon>
    </lineage>
</organism>
<evidence type="ECO:0000313" key="2">
    <source>
        <dbReference type="Proteomes" id="UP001314169"/>
    </source>
</evidence>
<proteinExistence type="predicted"/>
<dbReference type="Proteomes" id="UP001314169">
    <property type="component" value="Chromosome 1"/>
</dbReference>
<dbReference type="EMBL" id="OY882858">
    <property type="protein sequence ID" value="CAK6431914.1"/>
    <property type="molecule type" value="Genomic_DNA"/>
</dbReference>
<name>A0ABN9Z126_PIPNA</name>
<sequence length="120" mass="12731">MVTALLRDQDKVLPLAPVFPVGYVQASFVITPGNGMLPRGPEREAHGLALLSLAVIPLLDSAFTPPAAPHRLTLELDLIFLARPVILSSGRSTFQSILGTTTAQLGQLHPSGGPEPRTFV</sequence>
<evidence type="ECO:0000313" key="1">
    <source>
        <dbReference type="EMBL" id="CAK6431914.1"/>
    </source>
</evidence>
<keyword evidence="2" id="KW-1185">Reference proteome</keyword>
<reference evidence="1" key="1">
    <citation type="submission" date="2023-12" db="EMBL/GenBank/DDBJ databases">
        <authorList>
            <person name="Brown T."/>
        </authorList>
    </citation>
    <scope>NUCLEOTIDE SEQUENCE</scope>
</reference>